<dbReference type="Proteomes" id="UP000770717">
    <property type="component" value="Unassembled WGS sequence"/>
</dbReference>
<keyword evidence="5" id="KW-0106">Calcium</keyword>
<dbReference type="OrthoDB" id="6380398at2759"/>
<feature type="signal peptide" evidence="8">
    <location>
        <begin position="1"/>
        <end position="16"/>
    </location>
</feature>
<evidence type="ECO:0000256" key="5">
    <source>
        <dbReference type="ARBA" id="ARBA00022837"/>
    </source>
</evidence>
<evidence type="ECO:0000259" key="9">
    <source>
        <dbReference type="PROSITE" id="PS50240"/>
    </source>
</evidence>
<dbReference type="InterPro" id="IPR001314">
    <property type="entry name" value="Peptidase_S1A"/>
</dbReference>
<dbReference type="Pfam" id="PF00089">
    <property type="entry name" value="Trypsin"/>
    <property type="match status" value="1"/>
</dbReference>
<dbReference type="GO" id="GO:0006508">
    <property type="term" value="P:proteolysis"/>
    <property type="evidence" value="ECO:0007669"/>
    <property type="project" value="UniProtKB-KW"/>
</dbReference>
<sequence length="721" mass="80197">MQLLYWTMLSASYLTSQLICCAPLSKEQYKLPTSVLQALSNRGTLILEAALKTALLALEGAVKEQSLRQQDCARCTTCLFPECRSLTTPCREKQADAGSEPACEAILAAAKEADPVERSWALSAVCAIYRHLCTEGNHTSEDCIQIMAGQCHLKLQECKLESDMDYLNMPPDWGSAVTCGQAISSTINNTIPKGRIIGGSITSPGSWPWLVNIRLNGELMCGGVLLGGVWILTAAHCFNGNINELHWTVVIGQYNLNKEEDGRKVYQVNRIITHPKFNQKTFNNDLALVELTSTVVTSPRAIPVCLPTEPADPALGTNCYIAGWGSLYEDGPPSDVIMEARVPVLGQESCRSTLGKDMLTNTMFCAGYLTGGIDSCQGDSGGPLTCQDPFSKQYVIYGITSWGDGCGERGKPGVYTRVTAFIDWIRNQMNKSTPSREPSCFELGAMTDTQQNNPKSEINPLCSFYKQSCPTPLSPGACTRLAEEKCRQKQRRCELRSYLQILLNLLRKAEEFLRNNMDLSFFTRTIPQFMEDMYSDIFSHRTQRDLTELQNTSFEALFPDIGPKLDDWISLLYHMVSPDSTNLLQKKQAGKETESAEEQLFLEKNDDAVEELKEKGHLVIHNLKSQLRSCYHLAEAINEVQSIKEKYKWILQIAERDLSMKFQEILVDLGSKNGKGLYKARVRVCVAGKSSSFISLVGLDNTSLYRSMPGLIALSMDRLKT</sequence>
<organism evidence="10 11">
    <name type="scientific">Eleutherodactylus coqui</name>
    <name type="common">Puerto Rican coqui</name>
    <dbReference type="NCBI Taxonomy" id="57060"/>
    <lineage>
        <taxon>Eukaryota</taxon>
        <taxon>Metazoa</taxon>
        <taxon>Chordata</taxon>
        <taxon>Craniata</taxon>
        <taxon>Vertebrata</taxon>
        <taxon>Euteleostomi</taxon>
        <taxon>Amphibia</taxon>
        <taxon>Batrachia</taxon>
        <taxon>Anura</taxon>
        <taxon>Neobatrachia</taxon>
        <taxon>Hyloidea</taxon>
        <taxon>Eleutherodactylidae</taxon>
        <taxon>Eleutherodactylinae</taxon>
        <taxon>Eleutherodactylus</taxon>
        <taxon>Eleutherodactylus</taxon>
    </lineage>
</organism>
<evidence type="ECO:0000313" key="10">
    <source>
        <dbReference type="EMBL" id="KAG9493896.1"/>
    </source>
</evidence>
<dbReference type="PROSITE" id="PS00134">
    <property type="entry name" value="TRYPSIN_HIS"/>
    <property type="match status" value="1"/>
</dbReference>
<dbReference type="PANTHER" id="PTHR24252">
    <property type="entry name" value="ACROSIN-RELATED"/>
    <property type="match status" value="1"/>
</dbReference>
<evidence type="ECO:0000256" key="8">
    <source>
        <dbReference type="SAM" id="SignalP"/>
    </source>
</evidence>
<evidence type="ECO:0000256" key="3">
    <source>
        <dbReference type="ARBA" id="ARBA00022801"/>
    </source>
</evidence>
<evidence type="ECO:0000313" key="11">
    <source>
        <dbReference type="Proteomes" id="UP000770717"/>
    </source>
</evidence>
<keyword evidence="2" id="KW-0479">Metal-binding</keyword>
<reference evidence="10" key="1">
    <citation type="thesis" date="2020" institute="ProQuest LLC" country="789 East Eisenhower Parkway, Ann Arbor, MI, USA">
        <title>Comparative Genomics and Chromosome Evolution.</title>
        <authorList>
            <person name="Mudd A.B."/>
        </authorList>
    </citation>
    <scope>NUCLEOTIDE SEQUENCE</scope>
    <source>
        <strain evidence="10">HN-11 Male</strain>
        <tissue evidence="10">Kidney and liver</tissue>
    </source>
</reference>
<dbReference type="EMBL" id="WNTK01000001">
    <property type="protein sequence ID" value="KAG9493896.1"/>
    <property type="molecule type" value="Genomic_DNA"/>
</dbReference>
<keyword evidence="6" id="KW-1015">Disulfide bond</keyword>
<evidence type="ECO:0000256" key="4">
    <source>
        <dbReference type="ARBA" id="ARBA00022825"/>
    </source>
</evidence>
<evidence type="ECO:0000256" key="2">
    <source>
        <dbReference type="ARBA" id="ARBA00022723"/>
    </source>
</evidence>
<gene>
    <name evidence="10" type="ORF">GDO78_001652</name>
</gene>
<dbReference type="FunFam" id="2.40.10.10:FF:000003">
    <property type="entry name" value="Transmembrane serine protease 3"/>
    <property type="match status" value="1"/>
</dbReference>
<dbReference type="Gene3D" id="2.40.10.10">
    <property type="entry name" value="Trypsin-like serine proteases"/>
    <property type="match status" value="1"/>
</dbReference>
<dbReference type="InterPro" id="IPR009003">
    <property type="entry name" value="Peptidase_S1_PA"/>
</dbReference>
<accession>A0A8J6KJ09</accession>
<dbReference type="AlphaFoldDB" id="A0A8J6KJ09"/>
<name>A0A8J6KJ09_ELECQ</name>
<dbReference type="GO" id="GO:0046872">
    <property type="term" value="F:metal ion binding"/>
    <property type="evidence" value="ECO:0007669"/>
    <property type="project" value="UniProtKB-KW"/>
</dbReference>
<dbReference type="InterPro" id="IPR018114">
    <property type="entry name" value="TRYPSIN_HIS"/>
</dbReference>
<keyword evidence="1 7" id="KW-0645">Protease</keyword>
<comment type="caution">
    <text evidence="10">The sequence shown here is derived from an EMBL/GenBank/DDBJ whole genome shotgun (WGS) entry which is preliminary data.</text>
</comment>
<dbReference type="InterPro" id="IPR043504">
    <property type="entry name" value="Peptidase_S1_PA_chymotrypsin"/>
</dbReference>
<keyword evidence="11" id="KW-1185">Reference proteome</keyword>
<protein>
    <recommendedName>
        <fullName evidence="9">Peptidase S1 domain-containing protein</fullName>
    </recommendedName>
</protein>
<evidence type="ECO:0000256" key="7">
    <source>
        <dbReference type="RuleBase" id="RU363034"/>
    </source>
</evidence>
<keyword evidence="3 7" id="KW-0378">Hydrolase</keyword>
<dbReference type="InterPro" id="IPR001254">
    <property type="entry name" value="Trypsin_dom"/>
</dbReference>
<dbReference type="PRINTS" id="PR00722">
    <property type="entry name" value="CHYMOTRYPSIN"/>
</dbReference>
<dbReference type="CDD" id="cd00190">
    <property type="entry name" value="Tryp_SPc"/>
    <property type="match status" value="1"/>
</dbReference>
<dbReference type="PANTHER" id="PTHR24252:SF10">
    <property type="entry name" value="SERINE PROTEASE 56"/>
    <property type="match status" value="1"/>
</dbReference>
<evidence type="ECO:0000256" key="1">
    <source>
        <dbReference type="ARBA" id="ARBA00022670"/>
    </source>
</evidence>
<dbReference type="SMART" id="SM00020">
    <property type="entry name" value="Tryp_SPc"/>
    <property type="match status" value="1"/>
</dbReference>
<dbReference type="PROSITE" id="PS50240">
    <property type="entry name" value="TRYPSIN_DOM"/>
    <property type="match status" value="1"/>
</dbReference>
<feature type="chain" id="PRO_5035223826" description="Peptidase S1 domain-containing protein" evidence="8">
    <location>
        <begin position="17"/>
        <end position="721"/>
    </location>
</feature>
<dbReference type="SUPFAM" id="SSF50494">
    <property type="entry name" value="Trypsin-like serine proteases"/>
    <property type="match status" value="1"/>
</dbReference>
<keyword evidence="4 7" id="KW-0720">Serine protease</keyword>
<dbReference type="InterPro" id="IPR033116">
    <property type="entry name" value="TRYPSIN_SER"/>
</dbReference>
<dbReference type="PROSITE" id="PS00135">
    <property type="entry name" value="TRYPSIN_SER"/>
    <property type="match status" value="1"/>
</dbReference>
<dbReference type="GO" id="GO:0004252">
    <property type="term" value="F:serine-type endopeptidase activity"/>
    <property type="evidence" value="ECO:0007669"/>
    <property type="project" value="InterPro"/>
</dbReference>
<evidence type="ECO:0000256" key="6">
    <source>
        <dbReference type="ARBA" id="ARBA00023157"/>
    </source>
</evidence>
<proteinExistence type="predicted"/>
<feature type="domain" description="Peptidase S1" evidence="9">
    <location>
        <begin position="196"/>
        <end position="430"/>
    </location>
</feature>
<keyword evidence="8" id="KW-0732">Signal</keyword>